<dbReference type="Gene3D" id="1.10.101.10">
    <property type="entry name" value="PGBD-like superfamily/PGBD"/>
    <property type="match status" value="2"/>
</dbReference>
<evidence type="ECO:0000256" key="3">
    <source>
        <dbReference type="ARBA" id="ARBA00022801"/>
    </source>
</evidence>
<evidence type="ECO:0000313" key="7">
    <source>
        <dbReference type="EMBL" id="SDZ58832.1"/>
    </source>
</evidence>
<keyword evidence="4" id="KW-0788">Thiol protease</keyword>
<dbReference type="SUPFAM" id="SSF47090">
    <property type="entry name" value="PGBD-like"/>
    <property type="match status" value="2"/>
</dbReference>
<dbReference type="InterPro" id="IPR002477">
    <property type="entry name" value="Peptidoglycan-bd-like"/>
</dbReference>
<dbReference type="PANTHER" id="PTHR47053">
    <property type="entry name" value="MUREIN DD-ENDOPEPTIDASE MEPH-RELATED"/>
    <property type="match status" value="1"/>
</dbReference>
<dbReference type="InterPro" id="IPR000064">
    <property type="entry name" value="NLP_P60_dom"/>
</dbReference>
<organism evidence="7 8">
    <name type="scientific">Evansella caseinilytica</name>
    <dbReference type="NCBI Taxonomy" id="1503961"/>
    <lineage>
        <taxon>Bacteria</taxon>
        <taxon>Bacillati</taxon>
        <taxon>Bacillota</taxon>
        <taxon>Bacilli</taxon>
        <taxon>Bacillales</taxon>
        <taxon>Bacillaceae</taxon>
        <taxon>Evansella</taxon>
    </lineage>
</organism>
<evidence type="ECO:0000256" key="1">
    <source>
        <dbReference type="ARBA" id="ARBA00007074"/>
    </source>
</evidence>
<keyword evidence="3 7" id="KW-0378">Hydrolase</keyword>
<dbReference type="GO" id="GO:0008234">
    <property type="term" value="F:cysteine-type peptidase activity"/>
    <property type="evidence" value="ECO:0007669"/>
    <property type="project" value="UniProtKB-KW"/>
</dbReference>
<dbReference type="InterPro" id="IPR036366">
    <property type="entry name" value="PGBDSf"/>
</dbReference>
<dbReference type="STRING" id="1503961.SAMN05421736_11968"/>
<gene>
    <name evidence="7" type="ORF">SAMN05421736_11968</name>
</gene>
<keyword evidence="2" id="KW-0645">Protease</keyword>
<dbReference type="Gene3D" id="3.90.1720.10">
    <property type="entry name" value="endopeptidase domain like (from Nostoc punctiforme)"/>
    <property type="match status" value="1"/>
</dbReference>
<evidence type="ECO:0000313" key="8">
    <source>
        <dbReference type="Proteomes" id="UP000198935"/>
    </source>
</evidence>
<accession>A0A1H3U8R5</accession>
<dbReference type="InterPro" id="IPR036365">
    <property type="entry name" value="PGBD-like_sf"/>
</dbReference>
<evidence type="ECO:0000256" key="4">
    <source>
        <dbReference type="ARBA" id="ARBA00022807"/>
    </source>
</evidence>
<dbReference type="AlphaFoldDB" id="A0A1H3U8R5"/>
<keyword evidence="8" id="KW-1185">Reference proteome</keyword>
<dbReference type="Pfam" id="PF00877">
    <property type="entry name" value="NLPC_P60"/>
    <property type="match status" value="1"/>
</dbReference>
<dbReference type="EMBL" id="FNPI01000019">
    <property type="protein sequence ID" value="SDZ58832.1"/>
    <property type="molecule type" value="Genomic_DNA"/>
</dbReference>
<dbReference type="Proteomes" id="UP000198935">
    <property type="component" value="Unassembled WGS sequence"/>
</dbReference>
<dbReference type="PROSITE" id="PS51935">
    <property type="entry name" value="NLPC_P60"/>
    <property type="match status" value="1"/>
</dbReference>
<dbReference type="GO" id="GO:0006508">
    <property type="term" value="P:proteolysis"/>
    <property type="evidence" value="ECO:0007669"/>
    <property type="project" value="UniProtKB-KW"/>
</dbReference>
<protein>
    <submittedName>
        <fullName evidence="7">Cell wall-associated hydrolase, NlpC family</fullName>
    </submittedName>
</protein>
<feature type="domain" description="NlpC/P60" evidence="6">
    <location>
        <begin position="355"/>
        <end position="473"/>
    </location>
</feature>
<dbReference type="PANTHER" id="PTHR47053:SF1">
    <property type="entry name" value="MUREIN DD-ENDOPEPTIDASE MEPH-RELATED"/>
    <property type="match status" value="1"/>
</dbReference>
<sequence>MSKYNLKGHKGTVIVSSVVAGAALAPIVTGPMQQEGQEVPAVGMRLPHTTSVPTAGQLSYQGFPANQTLYSLIENASDPAGETGLVASLLYERNTAAFKKANGSSSPPLRLVTKEDDASQISSTSMKSVWPEDTVLQLGDEGPKVKTMQSYLSESGYYVYTIDGKFGEKTKKAVSLYQKDHGLKIDGIAGMETINHLIGTKQVVAADTFYTHLPTDPEGKIYSPIALHQSTVYINQTIQQTAEKESPESREYLQFGDEDNLVADLQELLIKAGYYSGEADGIYGSTTQQAVRQLQREQSLAVDGLAGSEVWTFLQSADLKRISEQRTIDHQEKQAQQQKTAAASEKKETSAGSASAATEQIIAKAEQLIGTPYVWGGTSPSGFDCSGFLVYLYQQAELELPRTVSDIWNATTSVSSPKRGDLVFFETYKKGPSHAGIYLGDGAFIHTGSSSGVTISYLDHSYWNDRYLGARKY</sequence>
<reference evidence="8" key="1">
    <citation type="submission" date="2016-10" db="EMBL/GenBank/DDBJ databases">
        <authorList>
            <person name="Varghese N."/>
            <person name="Submissions S."/>
        </authorList>
    </citation>
    <scope>NUCLEOTIDE SEQUENCE [LARGE SCALE GENOMIC DNA]</scope>
    <source>
        <strain evidence="8">SP</strain>
    </source>
</reference>
<dbReference type="OrthoDB" id="9813368at2"/>
<proteinExistence type="inferred from homology"/>
<feature type="compositionally biased region" description="Low complexity" evidence="5">
    <location>
        <begin position="334"/>
        <end position="343"/>
    </location>
</feature>
<comment type="similarity">
    <text evidence="1">Belongs to the peptidase C40 family.</text>
</comment>
<dbReference type="SUPFAM" id="SSF54001">
    <property type="entry name" value="Cysteine proteinases"/>
    <property type="match status" value="1"/>
</dbReference>
<evidence type="ECO:0000256" key="5">
    <source>
        <dbReference type="SAM" id="MobiDB-lite"/>
    </source>
</evidence>
<dbReference type="InterPro" id="IPR051202">
    <property type="entry name" value="Peptidase_C40"/>
</dbReference>
<feature type="region of interest" description="Disordered" evidence="5">
    <location>
        <begin position="327"/>
        <end position="355"/>
    </location>
</feature>
<name>A0A1H3U8R5_9BACI</name>
<evidence type="ECO:0000256" key="2">
    <source>
        <dbReference type="ARBA" id="ARBA00022670"/>
    </source>
</evidence>
<dbReference type="InterPro" id="IPR038765">
    <property type="entry name" value="Papain-like_cys_pep_sf"/>
</dbReference>
<evidence type="ECO:0000259" key="6">
    <source>
        <dbReference type="PROSITE" id="PS51935"/>
    </source>
</evidence>
<dbReference type="Pfam" id="PF01471">
    <property type="entry name" value="PG_binding_1"/>
    <property type="match status" value="2"/>
</dbReference>